<dbReference type="EMBL" id="ABEU02000020">
    <property type="protein sequence ID" value="PNR32577.1"/>
    <property type="molecule type" value="Genomic_DNA"/>
</dbReference>
<proteinExistence type="predicted"/>
<dbReference type="InParanoid" id="A0A2K1ITH0"/>
<dbReference type="Gramene" id="Pp3c20_968V3.1">
    <property type="protein sequence ID" value="PAC:32947307.CDS.1"/>
    <property type="gene ID" value="Pp3c20_968"/>
</dbReference>
<sequence length="79" mass="9206">MIDIIFGQSCGYWYPLVALYWSTLVCSPDYSEPCQIFLVALVCINNGEYKFQYDHELFQPQGTLLLQLVWSCQMFPKVV</sequence>
<reference evidence="1 3" key="1">
    <citation type="journal article" date="2008" name="Science">
        <title>The Physcomitrella genome reveals evolutionary insights into the conquest of land by plants.</title>
        <authorList>
            <person name="Rensing S."/>
            <person name="Lang D."/>
            <person name="Zimmer A."/>
            <person name="Terry A."/>
            <person name="Salamov A."/>
            <person name="Shapiro H."/>
            <person name="Nishiyama T."/>
            <person name="Perroud P.-F."/>
            <person name="Lindquist E."/>
            <person name="Kamisugi Y."/>
            <person name="Tanahashi T."/>
            <person name="Sakakibara K."/>
            <person name="Fujita T."/>
            <person name="Oishi K."/>
            <person name="Shin-I T."/>
            <person name="Kuroki Y."/>
            <person name="Toyoda A."/>
            <person name="Suzuki Y."/>
            <person name="Hashimoto A."/>
            <person name="Yamaguchi K."/>
            <person name="Sugano A."/>
            <person name="Kohara Y."/>
            <person name="Fujiyama A."/>
            <person name="Anterola A."/>
            <person name="Aoki S."/>
            <person name="Ashton N."/>
            <person name="Barbazuk W.B."/>
            <person name="Barker E."/>
            <person name="Bennetzen J."/>
            <person name="Bezanilla M."/>
            <person name="Blankenship R."/>
            <person name="Cho S.H."/>
            <person name="Dutcher S."/>
            <person name="Estelle M."/>
            <person name="Fawcett J.A."/>
            <person name="Gundlach H."/>
            <person name="Hanada K."/>
            <person name="Heyl A."/>
            <person name="Hicks K.A."/>
            <person name="Hugh J."/>
            <person name="Lohr M."/>
            <person name="Mayer K."/>
            <person name="Melkozernov A."/>
            <person name="Murata T."/>
            <person name="Nelson D."/>
            <person name="Pils B."/>
            <person name="Prigge M."/>
            <person name="Reiss B."/>
            <person name="Renner T."/>
            <person name="Rombauts S."/>
            <person name="Rushton P."/>
            <person name="Sanderfoot A."/>
            <person name="Schween G."/>
            <person name="Shiu S.-H."/>
            <person name="Stueber K."/>
            <person name="Theodoulou F.L."/>
            <person name="Tu H."/>
            <person name="Van de Peer Y."/>
            <person name="Verrier P.J."/>
            <person name="Waters E."/>
            <person name="Wood A."/>
            <person name="Yang L."/>
            <person name="Cove D."/>
            <person name="Cuming A."/>
            <person name="Hasebe M."/>
            <person name="Lucas S."/>
            <person name="Mishler D.B."/>
            <person name="Reski R."/>
            <person name="Grigoriev I."/>
            <person name="Quatrano R.S."/>
            <person name="Boore J.L."/>
        </authorList>
    </citation>
    <scope>NUCLEOTIDE SEQUENCE [LARGE SCALE GENOMIC DNA]</scope>
    <source>
        <strain evidence="2 3">cv. Gransden 2004</strain>
    </source>
</reference>
<keyword evidence="3" id="KW-1185">Reference proteome</keyword>
<reference evidence="2" key="3">
    <citation type="submission" date="2020-12" db="UniProtKB">
        <authorList>
            <consortium name="EnsemblPlants"/>
        </authorList>
    </citation>
    <scope>IDENTIFICATION</scope>
</reference>
<name>A0A2K1ITH0_PHYPA</name>
<dbReference type="EnsemblPlants" id="Pp3c20_968V3.1">
    <property type="protein sequence ID" value="PAC:32947307.CDS.1"/>
    <property type="gene ID" value="Pp3c20_968"/>
</dbReference>
<gene>
    <name evidence="1" type="ORF">PHYPA_024519</name>
</gene>
<accession>A0A2K1ITH0</accession>
<dbReference type="AlphaFoldDB" id="A0A2K1ITH0"/>
<protein>
    <submittedName>
        <fullName evidence="1 2">Uncharacterized protein</fullName>
    </submittedName>
</protein>
<reference evidence="1 3" key="2">
    <citation type="journal article" date="2018" name="Plant J.">
        <title>The Physcomitrella patens chromosome-scale assembly reveals moss genome structure and evolution.</title>
        <authorList>
            <person name="Lang D."/>
            <person name="Ullrich K.K."/>
            <person name="Murat F."/>
            <person name="Fuchs J."/>
            <person name="Jenkins J."/>
            <person name="Haas F.B."/>
            <person name="Piednoel M."/>
            <person name="Gundlach H."/>
            <person name="Van Bel M."/>
            <person name="Meyberg R."/>
            <person name="Vives C."/>
            <person name="Morata J."/>
            <person name="Symeonidi A."/>
            <person name="Hiss M."/>
            <person name="Muchero W."/>
            <person name="Kamisugi Y."/>
            <person name="Saleh O."/>
            <person name="Blanc G."/>
            <person name="Decker E.L."/>
            <person name="van Gessel N."/>
            <person name="Grimwood J."/>
            <person name="Hayes R.D."/>
            <person name="Graham S.W."/>
            <person name="Gunter L.E."/>
            <person name="McDaniel S.F."/>
            <person name="Hoernstein S.N.W."/>
            <person name="Larsson A."/>
            <person name="Li F.W."/>
            <person name="Perroud P.F."/>
            <person name="Phillips J."/>
            <person name="Ranjan P."/>
            <person name="Rokshar D.S."/>
            <person name="Rothfels C.J."/>
            <person name="Schneider L."/>
            <person name="Shu S."/>
            <person name="Stevenson D.W."/>
            <person name="Thummler F."/>
            <person name="Tillich M."/>
            <person name="Villarreal Aguilar J.C."/>
            <person name="Widiez T."/>
            <person name="Wong G.K."/>
            <person name="Wymore A."/>
            <person name="Zhang Y."/>
            <person name="Zimmer A.D."/>
            <person name="Quatrano R.S."/>
            <person name="Mayer K.F.X."/>
            <person name="Goodstein D."/>
            <person name="Casacuberta J.M."/>
            <person name="Vandepoele K."/>
            <person name="Reski R."/>
            <person name="Cuming A.C."/>
            <person name="Tuskan G.A."/>
            <person name="Maumus F."/>
            <person name="Salse J."/>
            <person name="Schmutz J."/>
            <person name="Rensing S.A."/>
        </authorList>
    </citation>
    <scope>NUCLEOTIDE SEQUENCE [LARGE SCALE GENOMIC DNA]</scope>
    <source>
        <strain evidence="2 3">cv. Gransden 2004</strain>
    </source>
</reference>
<dbReference type="Proteomes" id="UP000006727">
    <property type="component" value="Chromosome 20"/>
</dbReference>
<evidence type="ECO:0000313" key="3">
    <source>
        <dbReference type="Proteomes" id="UP000006727"/>
    </source>
</evidence>
<evidence type="ECO:0000313" key="2">
    <source>
        <dbReference type="EnsemblPlants" id="PAC:32947307.CDS.1"/>
    </source>
</evidence>
<organism evidence="1">
    <name type="scientific">Physcomitrium patens</name>
    <name type="common">Spreading-leaved earth moss</name>
    <name type="synonym">Physcomitrella patens</name>
    <dbReference type="NCBI Taxonomy" id="3218"/>
    <lineage>
        <taxon>Eukaryota</taxon>
        <taxon>Viridiplantae</taxon>
        <taxon>Streptophyta</taxon>
        <taxon>Embryophyta</taxon>
        <taxon>Bryophyta</taxon>
        <taxon>Bryophytina</taxon>
        <taxon>Bryopsida</taxon>
        <taxon>Funariidae</taxon>
        <taxon>Funariales</taxon>
        <taxon>Funariaceae</taxon>
        <taxon>Physcomitrium</taxon>
    </lineage>
</organism>
<evidence type="ECO:0000313" key="1">
    <source>
        <dbReference type="EMBL" id="PNR32577.1"/>
    </source>
</evidence>